<keyword evidence="1" id="KW-0732">Signal</keyword>
<name>A0ABP9FZX7_9MICC</name>
<proteinExistence type="predicted"/>
<dbReference type="PROSITE" id="PS51257">
    <property type="entry name" value="PROKAR_LIPOPROTEIN"/>
    <property type="match status" value="1"/>
</dbReference>
<comment type="caution">
    <text evidence="2">The sequence shown here is derived from an EMBL/GenBank/DDBJ whole genome shotgun (WGS) entry which is preliminary data.</text>
</comment>
<gene>
    <name evidence="2" type="ORF">GCM10025790_21750</name>
</gene>
<feature type="signal peptide" evidence="1">
    <location>
        <begin position="1"/>
        <end position="25"/>
    </location>
</feature>
<organism evidence="2 3">
    <name type="scientific">Nesterenkonia rhizosphaerae</name>
    <dbReference type="NCBI Taxonomy" id="1348272"/>
    <lineage>
        <taxon>Bacteria</taxon>
        <taxon>Bacillati</taxon>
        <taxon>Actinomycetota</taxon>
        <taxon>Actinomycetes</taxon>
        <taxon>Micrococcales</taxon>
        <taxon>Micrococcaceae</taxon>
        <taxon>Nesterenkonia</taxon>
    </lineage>
</organism>
<evidence type="ECO:0000313" key="2">
    <source>
        <dbReference type="EMBL" id="GAA4924193.1"/>
    </source>
</evidence>
<reference evidence="3" key="1">
    <citation type="journal article" date="2019" name="Int. J. Syst. Evol. Microbiol.">
        <title>The Global Catalogue of Microorganisms (GCM) 10K type strain sequencing project: providing services to taxonomists for standard genome sequencing and annotation.</title>
        <authorList>
            <consortium name="The Broad Institute Genomics Platform"/>
            <consortium name="The Broad Institute Genome Sequencing Center for Infectious Disease"/>
            <person name="Wu L."/>
            <person name="Ma J."/>
        </authorList>
    </citation>
    <scope>NUCLEOTIDE SEQUENCE [LARGE SCALE GENOMIC DNA]</scope>
    <source>
        <strain evidence="3">JCM 19129</strain>
    </source>
</reference>
<dbReference type="RefSeq" id="WP_345478032.1">
    <property type="nucleotide sequence ID" value="NZ_BAABLW010000007.1"/>
</dbReference>
<evidence type="ECO:0000256" key="1">
    <source>
        <dbReference type="SAM" id="SignalP"/>
    </source>
</evidence>
<keyword evidence="3" id="KW-1185">Reference proteome</keyword>
<accession>A0ABP9FZX7</accession>
<feature type="chain" id="PRO_5046100206" evidence="1">
    <location>
        <begin position="26"/>
        <end position="355"/>
    </location>
</feature>
<dbReference type="Proteomes" id="UP001500368">
    <property type="component" value="Unassembled WGS sequence"/>
</dbReference>
<evidence type="ECO:0000313" key="3">
    <source>
        <dbReference type="Proteomes" id="UP001500368"/>
    </source>
</evidence>
<dbReference type="EMBL" id="BAABLW010000007">
    <property type="protein sequence ID" value="GAA4924193.1"/>
    <property type="molecule type" value="Genomic_DNA"/>
</dbReference>
<protein>
    <submittedName>
        <fullName evidence="2">Uncharacterized protein</fullName>
    </submittedName>
</protein>
<sequence length="355" mass="38275">MHSTIRPQTLTAGLLIVGLALTACGGDDPAQSAEPAENIASQQDEIQAAANPTPTDEDIFTKHGIHDDLRSKQNLATDLETAENIHVFEDGRVVFYTIGDTDFPEWRVNGAGDFSDVDFSQNWNERDDAFLFSSEWETWRSFDSVAYAMPDAQPLGEVVAGPGLDENYDPTGDFVIPVPVFGFETNYSGDGGDSLPFIEDAWLENPAGERITLERFHSGVVAAGWAPSEMHVGETVAPSLSAPLAPETQEAIDGNTLLNLKQHPVGFIVDPDLIAENAEAPLTLALRFVDESETRTATPFSFQASAAEYDGSCVKELITMLEESGASFAMPNFADLDISNGLGYTSSRAGTVSCR</sequence>